<accession>K7RFR2</accession>
<evidence type="ECO:0000313" key="4">
    <source>
        <dbReference type="EMBL" id="AFV75387.1"/>
    </source>
</evidence>
<dbReference type="GO" id="GO:0032153">
    <property type="term" value="C:cell division site"/>
    <property type="evidence" value="ECO:0007669"/>
    <property type="project" value="TreeGrafter"/>
</dbReference>
<dbReference type="InterPro" id="IPR007730">
    <property type="entry name" value="SPOR-like_dom"/>
</dbReference>
<feature type="compositionally biased region" description="Low complexity" evidence="1">
    <location>
        <begin position="73"/>
        <end position="86"/>
    </location>
</feature>
<dbReference type="InterPro" id="IPR052521">
    <property type="entry name" value="Cell_div_SPOR-domain"/>
</dbReference>
<evidence type="ECO:0000256" key="2">
    <source>
        <dbReference type="SAM" id="Phobius"/>
    </source>
</evidence>
<keyword evidence="2" id="KW-0472">Membrane</keyword>
<dbReference type="GO" id="GO:0030428">
    <property type="term" value="C:cell septum"/>
    <property type="evidence" value="ECO:0007669"/>
    <property type="project" value="TreeGrafter"/>
</dbReference>
<dbReference type="RefSeq" id="WP_016328584.1">
    <property type="nucleotide sequence ID" value="NC_019386.1"/>
</dbReference>
<keyword evidence="2" id="KW-0812">Transmembrane</keyword>
<protein>
    <submittedName>
        <fullName evidence="4">Sporulation related protein</fullName>
    </submittedName>
</protein>
<gene>
    <name evidence="4" type="ORF">Theos_0311</name>
</gene>
<dbReference type="PATRIC" id="fig|751945.3.peg.302"/>
<feature type="domain" description="SPOR" evidence="3">
    <location>
        <begin position="108"/>
        <end position="185"/>
    </location>
</feature>
<dbReference type="eggNOG" id="COG3147">
    <property type="taxonomic scope" value="Bacteria"/>
</dbReference>
<keyword evidence="2" id="KW-1133">Transmembrane helix</keyword>
<dbReference type="AlphaFoldDB" id="K7RFR2"/>
<sequence length="255" mass="26943">MRWLRENWLDFLIFLLIALVAAGVVLYLTGVNPFARPRPEGVAPPPAPSVPAAPAPSEPASPEPPPKAPAPEPVVTVLPLPQAPREAPTPPEPQKPTQEAPRPAPPQASPTGAYRVVVGAFADPKNATRLAQELSAQGYPVRLEAAGALTRVAVGPYASEAEAARVAQALQAYGARVYRGQGPLPPQGGVYLQVGAFQKEENALALAEKLKGEGLPVTLVRDGLYRVRVGPVAEGEKEGYLNRLRALGLEPVEVR</sequence>
<dbReference type="OrthoDB" id="32196at2"/>
<dbReference type="PROSITE" id="PS51724">
    <property type="entry name" value="SPOR"/>
    <property type="match status" value="1"/>
</dbReference>
<dbReference type="InterPro" id="IPR036680">
    <property type="entry name" value="SPOR-like_sf"/>
</dbReference>
<dbReference type="Gene3D" id="3.30.70.1070">
    <property type="entry name" value="Sporulation related repeat"/>
    <property type="match status" value="2"/>
</dbReference>
<organism evidence="4 5">
    <name type="scientific">Thermus oshimai JL-2</name>
    <dbReference type="NCBI Taxonomy" id="751945"/>
    <lineage>
        <taxon>Bacteria</taxon>
        <taxon>Thermotogati</taxon>
        <taxon>Deinococcota</taxon>
        <taxon>Deinococci</taxon>
        <taxon>Thermales</taxon>
        <taxon>Thermaceae</taxon>
        <taxon>Thermus</taxon>
    </lineage>
</organism>
<dbReference type="GO" id="GO:0042834">
    <property type="term" value="F:peptidoglycan binding"/>
    <property type="evidence" value="ECO:0007669"/>
    <property type="project" value="InterPro"/>
</dbReference>
<reference evidence="4 5" key="1">
    <citation type="journal article" date="2013" name="Genome Announc.">
        <title>Whole Genome Sequencing of Thermus oshimai JL-2 and Thermus thermophilus JL-18, Incomplete Denitrifiers from the United States Great Basin.</title>
        <authorList>
            <person name="Murugapiran S.K."/>
            <person name="Huntemann M."/>
            <person name="Wei C.L."/>
            <person name="Han J."/>
            <person name="Detter J.C."/>
            <person name="Han C.S."/>
            <person name="Erkkila T.H."/>
            <person name="Teshima H."/>
            <person name="Chen A."/>
            <person name="Kyrpides N."/>
            <person name="Mavrommatis K."/>
            <person name="Markowitz V."/>
            <person name="Szeto E."/>
            <person name="Ivanova N."/>
            <person name="Pagani I."/>
            <person name="Lam J."/>
            <person name="McDonald A.I."/>
            <person name="Dodsworth J.A."/>
            <person name="Pati A."/>
            <person name="Goodwin L."/>
            <person name="Peters L."/>
            <person name="Pitluck S."/>
            <person name="Woyke T."/>
            <person name="Hedlund B.P."/>
        </authorList>
    </citation>
    <scope>NUCLEOTIDE SEQUENCE</scope>
    <source>
        <strain evidence="4 5">JL-2</strain>
    </source>
</reference>
<dbReference type="STRING" id="751945.Theos_0311"/>
<dbReference type="Pfam" id="PF05036">
    <property type="entry name" value="SPOR"/>
    <property type="match status" value="2"/>
</dbReference>
<evidence type="ECO:0000313" key="5">
    <source>
        <dbReference type="Proteomes" id="UP000000211"/>
    </source>
</evidence>
<dbReference type="SUPFAM" id="SSF110997">
    <property type="entry name" value="Sporulation related repeat"/>
    <property type="match status" value="2"/>
</dbReference>
<dbReference type="PANTHER" id="PTHR38687:SF1">
    <property type="entry name" value="CELL DIVISION PROTEIN DEDD"/>
    <property type="match status" value="1"/>
</dbReference>
<proteinExistence type="predicted"/>
<feature type="compositionally biased region" description="Pro residues" evidence="1">
    <location>
        <begin position="42"/>
        <end position="72"/>
    </location>
</feature>
<name>K7RFR2_THEOS</name>
<dbReference type="PANTHER" id="PTHR38687">
    <property type="entry name" value="CELL DIVISION PROTEIN DEDD-RELATED"/>
    <property type="match status" value="1"/>
</dbReference>
<feature type="region of interest" description="Disordered" evidence="1">
    <location>
        <begin position="41"/>
        <end position="111"/>
    </location>
</feature>
<keyword evidence="5" id="KW-1185">Reference proteome</keyword>
<dbReference type="Proteomes" id="UP000000211">
    <property type="component" value="Chromosome"/>
</dbReference>
<evidence type="ECO:0000259" key="3">
    <source>
        <dbReference type="PROSITE" id="PS51724"/>
    </source>
</evidence>
<evidence type="ECO:0000256" key="1">
    <source>
        <dbReference type="SAM" id="MobiDB-lite"/>
    </source>
</evidence>
<feature type="transmembrane region" description="Helical" evidence="2">
    <location>
        <begin position="7"/>
        <end position="28"/>
    </location>
</feature>
<dbReference type="EMBL" id="CP003249">
    <property type="protein sequence ID" value="AFV75387.1"/>
    <property type="molecule type" value="Genomic_DNA"/>
</dbReference>
<dbReference type="HOGENOM" id="CLU_1085598_0_0_0"/>
<dbReference type="KEGG" id="tos:Theos_0311"/>
<dbReference type="GO" id="GO:0032506">
    <property type="term" value="P:cytokinetic process"/>
    <property type="evidence" value="ECO:0007669"/>
    <property type="project" value="TreeGrafter"/>
</dbReference>